<sequence length="155" mass="16760">MKADWQLLKSGTQVPSIHNSPRTGQIIYSGDAHSPKPSSLALNGPHKRVHTFGSLTSRNGVEDLGASESLEVADLDATMSRFMLSSDKESKPEFPDATSSASTSASDSPDEKVILEDAINQVDQILCQAIQNPRECLFITIKFEKSNKAAIVVKC</sequence>
<evidence type="ECO:0000313" key="2">
    <source>
        <dbReference type="EMBL" id="KAK5792947.1"/>
    </source>
</evidence>
<evidence type="ECO:0000256" key="1">
    <source>
        <dbReference type="SAM" id="MobiDB-lite"/>
    </source>
</evidence>
<dbReference type="EMBL" id="JARKNE010000010">
    <property type="protein sequence ID" value="KAK5792947.1"/>
    <property type="molecule type" value="Genomic_DNA"/>
</dbReference>
<organism evidence="2 3">
    <name type="scientific">Gossypium arboreum</name>
    <name type="common">Tree cotton</name>
    <name type="synonym">Gossypium nanking</name>
    <dbReference type="NCBI Taxonomy" id="29729"/>
    <lineage>
        <taxon>Eukaryota</taxon>
        <taxon>Viridiplantae</taxon>
        <taxon>Streptophyta</taxon>
        <taxon>Embryophyta</taxon>
        <taxon>Tracheophyta</taxon>
        <taxon>Spermatophyta</taxon>
        <taxon>Magnoliopsida</taxon>
        <taxon>eudicotyledons</taxon>
        <taxon>Gunneridae</taxon>
        <taxon>Pentapetalae</taxon>
        <taxon>rosids</taxon>
        <taxon>malvids</taxon>
        <taxon>Malvales</taxon>
        <taxon>Malvaceae</taxon>
        <taxon>Malvoideae</taxon>
        <taxon>Gossypium</taxon>
    </lineage>
</organism>
<evidence type="ECO:0000313" key="3">
    <source>
        <dbReference type="Proteomes" id="UP001358586"/>
    </source>
</evidence>
<comment type="caution">
    <text evidence="2">The sequence shown here is derived from an EMBL/GenBank/DDBJ whole genome shotgun (WGS) entry which is preliminary data.</text>
</comment>
<accession>A0ABR0NE29</accession>
<proteinExistence type="predicted"/>
<keyword evidence="3" id="KW-1185">Reference proteome</keyword>
<reference evidence="2 3" key="1">
    <citation type="submission" date="2023-03" db="EMBL/GenBank/DDBJ databases">
        <title>WGS of Gossypium arboreum.</title>
        <authorList>
            <person name="Yu D."/>
        </authorList>
    </citation>
    <scope>NUCLEOTIDE SEQUENCE [LARGE SCALE GENOMIC DNA]</scope>
    <source>
        <tissue evidence="2">Leaf</tissue>
    </source>
</reference>
<gene>
    <name evidence="2" type="ORF">PVK06_034080</name>
</gene>
<feature type="region of interest" description="Disordered" evidence="1">
    <location>
        <begin position="1"/>
        <end position="45"/>
    </location>
</feature>
<feature type="compositionally biased region" description="Low complexity" evidence="1">
    <location>
        <begin position="95"/>
        <end position="107"/>
    </location>
</feature>
<feature type="region of interest" description="Disordered" evidence="1">
    <location>
        <begin position="84"/>
        <end position="112"/>
    </location>
</feature>
<protein>
    <submittedName>
        <fullName evidence="2">Uncharacterized protein</fullName>
    </submittedName>
</protein>
<dbReference type="Proteomes" id="UP001358586">
    <property type="component" value="Chromosome 10"/>
</dbReference>
<name>A0ABR0NE29_GOSAR</name>
<feature type="compositionally biased region" description="Polar residues" evidence="1">
    <location>
        <begin position="9"/>
        <end position="23"/>
    </location>
</feature>